<proteinExistence type="inferred from homology"/>
<dbReference type="RefSeq" id="WP_173126813.1">
    <property type="nucleotide sequence ID" value="NZ_JABRWJ010000006.1"/>
</dbReference>
<keyword evidence="3" id="KW-0807">Transducer</keyword>
<dbReference type="CDD" id="cd19411">
    <property type="entry name" value="MCP2201-like_sensor"/>
    <property type="match status" value="1"/>
</dbReference>
<dbReference type="InterPro" id="IPR004090">
    <property type="entry name" value="Chemotax_Me-accpt_rcpt"/>
</dbReference>
<dbReference type="SMART" id="SM00283">
    <property type="entry name" value="MA"/>
    <property type="match status" value="1"/>
</dbReference>
<gene>
    <name evidence="5" type="ORF">HLB44_21645</name>
</gene>
<dbReference type="EMBL" id="JABRWJ010000006">
    <property type="protein sequence ID" value="NRF69611.1"/>
    <property type="molecule type" value="Genomic_DNA"/>
</dbReference>
<evidence type="ECO:0000256" key="1">
    <source>
        <dbReference type="ARBA" id="ARBA00022481"/>
    </source>
</evidence>
<evidence type="ECO:0000256" key="2">
    <source>
        <dbReference type="ARBA" id="ARBA00029447"/>
    </source>
</evidence>
<dbReference type="InterPro" id="IPR051310">
    <property type="entry name" value="MCP_chemotaxis"/>
</dbReference>
<dbReference type="Gene3D" id="1.10.287.950">
    <property type="entry name" value="Methyl-accepting chemotaxis protein"/>
    <property type="match status" value="1"/>
</dbReference>
<protein>
    <submittedName>
        <fullName evidence="5">MCP four helix bundle domain-containing protein</fullName>
    </submittedName>
</protein>
<name>A0ABX2EM32_9BURK</name>
<evidence type="ECO:0000259" key="4">
    <source>
        <dbReference type="PROSITE" id="PS50111"/>
    </source>
</evidence>
<feature type="domain" description="Methyl-accepting transducer" evidence="4">
    <location>
        <begin position="273"/>
        <end position="502"/>
    </location>
</feature>
<dbReference type="Proteomes" id="UP000737171">
    <property type="component" value="Unassembled WGS sequence"/>
</dbReference>
<evidence type="ECO:0000256" key="3">
    <source>
        <dbReference type="PROSITE-ProRule" id="PRU00284"/>
    </source>
</evidence>
<sequence>MSWIRHLTVGRRLALGFGLSSLLLVLIAGSAGWVLHRTSQGVDVIVRQNNQKTDMAWRLRAELEESARSVRNLIVTRDSAVQAKQKELQLEARKRFDATYASLAALLVDDEEKKLYATIGELRGVVLPLLDEAMDQAQRGMKEMASETLIDKVQKPQTQWIDAMQALIDLQGKRTAAGADSMKAGAATATIGLIGGGVLALLLSAGLGVGIGRALVRQLGGEPAYARDVARRIAAGDLGVDIALRSGDDSSLLAAMHEMQAGLRTLVVRIKQSADSVSVASGEIAHGNLDLSTRTEQQASNLQETSASMAQLTDTVRANTHSAREASSLASSAAQVAGDGGTTVNEVVRRMEEIQASSRKITEIIGVIDAIAFQTNILALNAAVEAARAGEQGRGFAVVAAEVRSLAQRSAQAAREIKTLISDSVERIDGGSRLVTQAGATMADIVARVQQVSTLVAEITHASAEQESGIGQIGIAVNDLDTMTQQNAALVEQSSAAAESLKGQAARLTETVSQFRLTA</sequence>
<dbReference type="PANTHER" id="PTHR43531:SF14">
    <property type="entry name" value="METHYL-ACCEPTING CHEMOTAXIS PROTEIN I-RELATED"/>
    <property type="match status" value="1"/>
</dbReference>
<dbReference type="PANTHER" id="PTHR43531">
    <property type="entry name" value="PROTEIN ICFG"/>
    <property type="match status" value="1"/>
</dbReference>
<dbReference type="Pfam" id="PF12729">
    <property type="entry name" value="4HB_MCP_1"/>
    <property type="match status" value="1"/>
</dbReference>
<evidence type="ECO:0000313" key="6">
    <source>
        <dbReference type="Proteomes" id="UP000737171"/>
    </source>
</evidence>
<dbReference type="InterPro" id="IPR047347">
    <property type="entry name" value="YvaQ-like_sensor"/>
</dbReference>
<dbReference type="InterPro" id="IPR024478">
    <property type="entry name" value="HlyB_4HB_MCP"/>
</dbReference>
<comment type="similarity">
    <text evidence="2">Belongs to the methyl-accepting chemotaxis (MCP) protein family.</text>
</comment>
<dbReference type="Pfam" id="PF00015">
    <property type="entry name" value="MCPsignal"/>
    <property type="match status" value="1"/>
</dbReference>
<keyword evidence="1" id="KW-0488">Methylation</keyword>
<comment type="caution">
    <text evidence="5">The sequence shown here is derived from an EMBL/GenBank/DDBJ whole genome shotgun (WGS) entry which is preliminary data.</text>
</comment>
<accession>A0ABX2EM32</accession>
<evidence type="ECO:0000313" key="5">
    <source>
        <dbReference type="EMBL" id="NRF69611.1"/>
    </source>
</evidence>
<dbReference type="PROSITE" id="PS50111">
    <property type="entry name" value="CHEMOTAXIS_TRANSDUC_2"/>
    <property type="match status" value="1"/>
</dbReference>
<dbReference type="SUPFAM" id="SSF58104">
    <property type="entry name" value="Methyl-accepting chemotaxis protein (MCP) signaling domain"/>
    <property type="match status" value="1"/>
</dbReference>
<dbReference type="PRINTS" id="PR00260">
    <property type="entry name" value="CHEMTRNSDUCR"/>
</dbReference>
<dbReference type="InterPro" id="IPR004089">
    <property type="entry name" value="MCPsignal_dom"/>
</dbReference>
<reference evidence="5 6" key="1">
    <citation type="submission" date="2020-05" db="EMBL/GenBank/DDBJ databases">
        <title>Aquincola sp. isolate from soil.</title>
        <authorList>
            <person name="Han J."/>
            <person name="Kim D.-U."/>
        </authorList>
    </citation>
    <scope>NUCLEOTIDE SEQUENCE [LARGE SCALE GENOMIC DNA]</scope>
    <source>
        <strain evidence="5 6">S2</strain>
    </source>
</reference>
<keyword evidence="6" id="KW-1185">Reference proteome</keyword>
<organism evidence="5 6">
    <name type="scientific">Pseudaquabacterium terrae</name>
    <dbReference type="NCBI Taxonomy" id="2732868"/>
    <lineage>
        <taxon>Bacteria</taxon>
        <taxon>Pseudomonadati</taxon>
        <taxon>Pseudomonadota</taxon>
        <taxon>Betaproteobacteria</taxon>
        <taxon>Burkholderiales</taxon>
        <taxon>Sphaerotilaceae</taxon>
        <taxon>Pseudaquabacterium</taxon>
    </lineage>
</organism>
<dbReference type="CDD" id="cd11386">
    <property type="entry name" value="MCP_signal"/>
    <property type="match status" value="1"/>
</dbReference>